<dbReference type="SUPFAM" id="SSF56672">
    <property type="entry name" value="DNA/RNA polymerases"/>
    <property type="match status" value="1"/>
</dbReference>
<accession>A0A090MTF3</accession>
<dbReference type="EMBL" id="LN609419">
    <property type="protein sequence ID" value="CEF61603.1"/>
    <property type="molecule type" value="Genomic_DNA"/>
</dbReference>
<dbReference type="AlphaFoldDB" id="A0A090MTF3"/>
<dbReference type="CDD" id="cd09274">
    <property type="entry name" value="RNase_HI_RT_Ty3"/>
    <property type="match status" value="1"/>
</dbReference>
<feature type="domain" description="Reverse transcriptase RNase H-like" evidence="8">
    <location>
        <begin position="665"/>
        <end position="770"/>
    </location>
</feature>
<keyword evidence="4" id="KW-0255">Endonuclease</keyword>
<dbReference type="PANTHER" id="PTHR37984">
    <property type="entry name" value="PROTEIN CBG26694"/>
    <property type="match status" value="1"/>
</dbReference>
<dbReference type="SUPFAM" id="SSF53098">
    <property type="entry name" value="Ribonuclease H-like"/>
    <property type="match status" value="1"/>
</dbReference>
<gene>
    <name evidence="9 11 12" type="ORF">SRAE_0000072000</name>
</gene>
<reference evidence="11" key="3">
    <citation type="submission" date="2020-12" db="UniProtKB">
        <authorList>
            <consortium name="WormBaseParasite"/>
        </authorList>
    </citation>
    <scope>IDENTIFICATION</scope>
</reference>
<feature type="domain" description="Reverse transcriptase" evidence="7">
    <location>
        <begin position="481"/>
        <end position="604"/>
    </location>
</feature>
<dbReference type="WBParaSite" id="SRAE_0000072000.1">
    <property type="protein sequence ID" value="SRAE_0000072000.1"/>
    <property type="gene ID" value="WBGene00256477"/>
</dbReference>
<dbReference type="InterPro" id="IPR041373">
    <property type="entry name" value="RT_RNaseH"/>
</dbReference>
<dbReference type="GeneID" id="36373974"/>
<evidence type="ECO:0000259" key="7">
    <source>
        <dbReference type="Pfam" id="PF00078"/>
    </source>
</evidence>
<organism evidence="9">
    <name type="scientific">Strongyloides ratti</name>
    <name type="common">Parasitic roundworm</name>
    <dbReference type="NCBI Taxonomy" id="34506"/>
    <lineage>
        <taxon>Eukaryota</taxon>
        <taxon>Metazoa</taxon>
        <taxon>Ecdysozoa</taxon>
        <taxon>Nematoda</taxon>
        <taxon>Chromadorea</taxon>
        <taxon>Rhabditida</taxon>
        <taxon>Tylenchina</taxon>
        <taxon>Panagrolaimomorpha</taxon>
        <taxon>Strongyloidoidea</taxon>
        <taxon>Strongyloididae</taxon>
        <taxon>Strongyloides</taxon>
    </lineage>
</organism>
<dbReference type="GO" id="GO:0004519">
    <property type="term" value="F:endonuclease activity"/>
    <property type="evidence" value="ECO:0007669"/>
    <property type="project" value="UniProtKB-KW"/>
</dbReference>
<dbReference type="Gene3D" id="1.10.340.70">
    <property type="match status" value="1"/>
</dbReference>
<dbReference type="CTD" id="36373974"/>
<dbReference type="PANTHER" id="PTHR37984:SF5">
    <property type="entry name" value="PROTEIN NYNRIN-LIKE"/>
    <property type="match status" value="1"/>
</dbReference>
<keyword evidence="1" id="KW-0808">Transferase</keyword>
<keyword evidence="3" id="KW-0540">Nuclease</keyword>
<dbReference type="Pfam" id="PF17917">
    <property type="entry name" value="RT_RNaseH"/>
    <property type="match status" value="1"/>
</dbReference>
<dbReference type="InterPro" id="IPR050951">
    <property type="entry name" value="Retrovirus_Pol_polyprotein"/>
</dbReference>
<dbReference type="InterPro" id="IPR043128">
    <property type="entry name" value="Rev_trsase/Diguanyl_cyclase"/>
</dbReference>
<dbReference type="InterPro" id="IPR043502">
    <property type="entry name" value="DNA/RNA_pol_sf"/>
</dbReference>
<keyword evidence="2" id="KW-0548">Nucleotidyltransferase</keyword>
<evidence type="ECO:0000256" key="4">
    <source>
        <dbReference type="ARBA" id="ARBA00022759"/>
    </source>
</evidence>
<dbReference type="RefSeq" id="XP_024500811.1">
    <property type="nucleotide sequence ID" value="XM_024646655.1"/>
</dbReference>
<dbReference type="OrthoDB" id="5850908at2759"/>
<protein>
    <submittedName>
        <fullName evidence="9">Reverse transcriptase domain and Integrase, catalytic core domain and Ribonuclease H-like domain-containing protein</fullName>
    </submittedName>
</protein>
<reference evidence="10" key="1">
    <citation type="submission" date="2014-09" db="EMBL/GenBank/DDBJ databases">
        <authorList>
            <person name="Martin A.A."/>
        </authorList>
    </citation>
    <scope>NUCLEOTIDE SEQUENCE</scope>
    <source>
        <strain evidence="10">ED321</strain>
    </source>
</reference>
<dbReference type="InterPro" id="IPR036397">
    <property type="entry name" value="RNaseH_sf"/>
</dbReference>
<evidence type="ECO:0000256" key="2">
    <source>
        <dbReference type="ARBA" id="ARBA00022695"/>
    </source>
</evidence>
<dbReference type="GO" id="GO:0042575">
    <property type="term" value="C:DNA polymerase complex"/>
    <property type="evidence" value="ECO:0007669"/>
    <property type="project" value="UniProtKB-ARBA"/>
</dbReference>
<reference evidence="9" key="2">
    <citation type="submission" date="2014-09" db="EMBL/GenBank/DDBJ databases">
        <authorList>
            <person name="Aslett A.Martin."/>
        </authorList>
    </citation>
    <scope>NUCLEOTIDE SEQUENCE</scope>
    <source>
        <strain evidence="9">ED321 Heterogonic</strain>
    </source>
</reference>
<evidence type="ECO:0000313" key="12">
    <source>
        <dbReference type="WormBase" id="SRAE_0000072000"/>
    </source>
</evidence>
<evidence type="ECO:0000256" key="6">
    <source>
        <dbReference type="ARBA" id="ARBA00022918"/>
    </source>
</evidence>
<dbReference type="CDD" id="cd01647">
    <property type="entry name" value="RT_LTR"/>
    <property type="match status" value="1"/>
</dbReference>
<evidence type="ECO:0000313" key="10">
    <source>
        <dbReference type="Proteomes" id="UP000035682"/>
    </source>
</evidence>
<evidence type="ECO:0000256" key="3">
    <source>
        <dbReference type="ARBA" id="ARBA00022722"/>
    </source>
</evidence>
<evidence type="ECO:0000313" key="9">
    <source>
        <dbReference type="EMBL" id="CEF61603.1"/>
    </source>
</evidence>
<dbReference type="Pfam" id="PF00078">
    <property type="entry name" value="RVT_1"/>
    <property type="match status" value="1"/>
</dbReference>
<dbReference type="Gene3D" id="3.30.70.270">
    <property type="match status" value="1"/>
</dbReference>
<dbReference type="GO" id="GO:0016787">
    <property type="term" value="F:hydrolase activity"/>
    <property type="evidence" value="ECO:0007669"/>
    <property type="project" value="UniProtKB-KW"/>
</dbReference>
<dbReference type="Gene3D" id="3.10.10.10">
    <property type="entry name" value="HIV Type 1 Reverse Transcriptase, subunit A, domain 1"/>
    <property type="match status" value="1"/>
</dbReference>
<dbReference type="WormBase" id="SRAE_0000072000">
    <property type="protein sequence ID" value="SRP06869"/>
    <property type="gene ID" value="WBGene00256477"/>
</dbReference>
<dbReference type="InterPro" id="IPR012337">
    <property type="entry name" value="RNaseH-like_sf"/>
</dbReference>
<evidence type="ECO:0000256" key="1">
    <source>
        <dbReference type="ARBA" id="ARBA00022679"/>
    </source>
</evidence>
<name>A0A090MTF3_STRRB</name>
<sequence length="1097" mass="125998">MLIIEDIDLEKLKKEKLVKLLHEHGRKTRPKVNEVFDPSMNFKLSRTTNSLAVMDMMAWYKVKERTLLYLSFLSQSMVEVLMKQFGDLTVTDVEDVDGYLEKTYTPKVAVTTKIMELLKFCKQEHESIPIFHASCIAKVKSFEAICSSRNVIEVCLQIAGCYSSDRLREKALAYLEEKLTGKATVEITEFTEKMEFHASLLSEESVNVVKSVYKKKRRKKKKAKSVNAILSNTDYVIVSVNSAEVDYVNKDLRYCTIRVASSFIRFKIDTGADICLLSVHSYSSLKNKPKMSHTLIQARNCNGRIFKLLGYFEEVIFDHTVKIYVADVLSNLLGGISAYKAVASKLNRIKDILHVGAEISEESLSYELMKKFPVLTGVKFSSLGISGFVADSELLPGITLKYILARKIPLGFENIVNNLLDEWIESGIIESLGDIILSWASPLMLAREENKKPRLCVDFSGGVNRSVVELKYGIPHTFEMFSSLDDAKFFCHLDLQSAFLQILISKRLQQLLIISTHRGHFKFLKLPFGFCNSPMLMQKVIEGCLPSTPWCKKYFDDLLIFAESKEMLYKRVMHIRGLLDARGFRFNMGKCVFFTSKICFLSWIIENGSRSIDPNVVQAIKNFRFGKLCEKYSHFEWTLQTQSDFECVKSAICSSVKLFNSTSLTRLSTDSSSFAVGGVLQQYDKDKKCWQAVWHFSKSLNQAQRNWNQSEKECYSIISGLRKFKYFLLGRHFEIHTNHQALLSLINHKDGIPVSTSGRLQRWIYEMQHFNFSLSFRNTSVFGEADTLSRLCSVSSASGEDEIIIAESSLWILKEWKDFSLTKDNAGLRWYSQNRKNFRSFNGLVLYKNRICIPDSLQSKVIGFLHNDHSSFSAMITRFRKDMFFKGSYHLLDKLYRNCPVCQANRKKSARTHSSWVSTYPREFVHCDIMYNGRQTMLVFVDSFSNFVSIYPLSSLYKTKVVDLFRKFMLTYEQVKHFVCDSGTQFQNLPEEFNCIVCPSKDHQGNGKVERVIQDFRRHMKKNSKDKSIRVIIDSFLFKARYCLASEGQTTAAAKFFMIPKESSLISFSNGKPLADSTNRVLKVNQRVLAFFKTGIR</sequence>
<dbReference type="Proteomes" id="UP000035682">
    <property type="component" value="Unplaced"/>
</dbReference>
<dbReference type="GO" id="GO:0003676">
    <property type="term" value="F:nucleic acid binding"/>
    <property type="evidence" value="ECO:0007669"/>
    <property type="project" value="InterPro"/>
</dbReference>
<keyword evidence="6 9" id="KW-0695">RNA-directed DNA polymerase</keyword>
<dbReference type="GO" id="GO:0003964">
    <property type="term" value="F:RNA-directed DNA polymerase activity"/>
    <property type="evidence" value="ECO:0007669"/>
    <property type="project" value="UniProtKB-KW"/>
</dbReference>
<proteinExistence type="predicted"/>
<keyword evidence="10" id="KW-1185">Reference proteome</keyword>
<evidence type="ECO:0000313" key="11">
    <source>
        <dbReference type="WBParaSite" id="SRAE_0000072000.1"/>
    </source>
</evidence>
<dbReference type="Gene3D" id="3.30.420.10">
    <property type="entry name" value="Ribonuclease H-like superfamily/Ribonuclease H"/>
    <property type="match status" value="1"/>
</dbReference>
<evidence type="ECO:0000259" key="8">
    <source>
        <dbReference type="Pfam" id="PF17917"/>
    </source>
</evidence>
<evidence type="ECO:0000256" key="5">
    <source>
        <dbReference type="ARBA" id="ARBA00022801"/>
    </source>
</evidence>
<dbReference type="InterPro" id="IPR000477">
    <property type="entry name" value="RT_dom"/>
</dbReference>
<keyword evidence="5" id="KW-0378">Hydrolase</keyword>